<evidence type="ECO:0000313" key="1">
    <source>
        <dbReference type="EMBL" id="OMH23251.1"/>
    </source>
</evidence>
<sequence length="68" mass="7665">MSTRVGTVHVYQQLDVIVTEMVNDTEWVKATNQEKRKDIAGRIIAERYDGWAVSGTLLDTLARAARES</sequence>
<evidence type="ECO:0000313" key="2">
    <source>
        <dbReference type="Proteomes" id="UP000187085"/>
    </source>
</evidence>
<keyword evidence="2" id="KW-1185">Reference proteome</keyword>
<organism evidence="1 2">
    <name type="scientific">Tersicoccus phoenicis</name>
    <dbReference type="NCBI Taxonomy" id="554083"/>
    <lineage>
        <taxon>Bacteria</taxon>
        <taxon>Bacillati</taxon>
        <taxon>Actinomycetota</taxon>
        <taxon>Actinomycetes</taxon>
        <taxon>Micrococcales</taxon>
        <taxon>Micrococcaceae</taxon>
        <taxon>Tersicoccus</taxon>
    </lineage>
</organism>
<dbReference type="AlphaFoldDB" id="A0A1R1L6S4"/>
<protein>
    <submittedName>
        <fullName evidence="1">Uncharacterized protein</fullName>
    </submittedName>
</protein>
<dbReference type="EMBL" id="MRDE01000077">
    <property type="protein sequence ID" value="OMH23251.1"/>
    <property type="molecule type" value="Genomic_DNA"/>
</dbReference>
<gene>
    <name evidence="1" type="ORF">BKD30_13560</name>
</gene>
<reference evidence="1 2" key="1">
    <citation type="submission" date="2016-12" db="EMBL/GenBank/DDBJ databases">
        <title>Draft genome of Tersicoccus phoenicis 1P05MA.</title>
        <authorList>
            <person name="Nakajima Y."/>
            <person name="Yoshizawa S."/>
            <person name="Nakamura K."/>
            <person name="Ogura Y."/>
            <person name="Hayashi T."/>
            <person name="Kogure K."/>
        </authorList>
    </citation>
    <scope>NUCLEOTIDE SEQUENCE [LARGE SCALE GENOMIC DNA]</scope>
    <source>
        <strain evidence="1 2">1p05MA</strain>
    </source>
</reference>
<proteinExistence type="predicted"/>
<comment type="caution">
    <text evidence="1">The sequence shown here is derived from an EMBL/GenBank/DDBJ whole genome shotgun (WGS) entry which is preliminary data.</text>
</comment>
<dbReference type="Proteomes" id="UP000187085">
    <property type="component" value="Unassembled WGS sequence"/>
</dbReference>
<dbReference type="OrthoDB" id="9993982at2"/>
<name>A0A1R1L6S4_9MICC</name>
<accession>A0A1R1L6S4</accession>